<dbReference type="AlphaFoldDB" id="A0A9P5DWM4"/>
<reference evidence="2" key="2">
    <citation type="submission" date="2020-02" db="EMBL/GenBank/DDBJ databases">
        <title>Identification and distribution of gene clusters putatively required for synthesis of sphingolipid metabolism inhibitors in phylogenetically diverse species of the filamentous fungus Fusarium.</title>
        <authorList>
            <person name="Kim H.-S."/>
            <person name="Busman M."/>
            <person name="Brown D.W."/>
            <person name="Divon H."/>
            <person name="Uhlig S."/>
            <person name="Proctor R.H."/>
        </authorList>
    </citation>
    <scope>NUCLEOTIDE SEQUENCE</scope>
    <source>
        <strain evidence="2">NRRL 25174</strain>
    </source>
</reference>
<feature type="signal peptide" evidence="1">
    <location>
        <begin position="1"/>
        <end position="15"/>
    </location>
</feature>
<proteinExistence type="predicted"/>
<organism evidence="2 3">
    <name type="scientific">Fusarium beomiforme</name>
    <dbReference type="NCBI Taxonomy" id="44412"/>
    <lineage>
        <taxon>Eukaryota</taxon>
        <taxon>Fungi</taxon>
        <taxon>Dikarya</taxon>
        <taxon>Ascomycota</taxon>
        <taxon>Pezizomycotina</taxon>
        <taxon>Sordariomycetes</taxon>
        <taxon>Hypocreomycetidae</taxon>
        <taxon>Hypocreales</taxon>
        <taxon>Nectriaceae</taxon>
        <taxon>Fusarium</taxon>
        <taxon>Fusarium burgessii species complex</taxon>
    </lineage>
</organism>
<evidence type="ECO:0008006" key="4">
    <source>
        <dbReference type="Google" id="ProtNLM"/>
    </source>
</evidence>
<accession>A0A9P5DWM4</accession>
<protein>
    <recommendedName>
        <fullName evidence="4">Hydrophobin</fullName>
    </recommendedName>
</protein>
<dbReference type="EMBL" id="PVQB02000248">
    <property type="protein sequence ID" value="KAF4340122.1"/>
    <property type="molecule type" value="Genomic_DNA"/>
</dbReference>
<sequence length="92" mass="9724">MKASIILSLPVLAIAAATPQIEERQLPNLPTLPPLSTPLDPTCLLTVPGIKTCLPDLNDNSVVRLLNIIGCSFDLVVNTLKCAVKVPLPGTK</sequence>
<keyword evidence="3" id="KW-1185">Reference proteome</keyword>
<evidence type="ECO:0000313" key="3">
    <source>
        <dbReference type="Proteomes" id="UP000730481"/>
    </source>
</evidence>
<evidence type="ECO:0000256" key="1">
    <source>
        <dbReference type="SAM" id="SignalP"/>
    </source>
</evidence>
<gene>
    <name evidence="2" type="ORF">FBEOM_5983</name>
</gene>
<keyword evidence="1" id="KW-0732">Signal</keyword>
<feature type="chain" id="PRO_5040195510" description="Hydrophobin" evidence="1">
    <location>
        <begin position="16"/>
        <end position="92"/>
    </location>
</feature>
<dbReference type="Proteomes" id="UP000730481">
    <property type="component" value="Unassembled WGS sequence"/>
</dbReference>
<evidence type="ECO:0000313" key="2">
    <source>
        <dbReference type="EMBL" id="KAF4340122.1"/>
    </source>
</evidence>
<dbReference type="OrthoDB" id="5081274at2759"/>
<reference evidence="2" key="1">
    <citation type="journal article" date="2017" name="Mycologia">
        <title>Fusarium algeriense, sp. nov., a novel toxigenic crown rot pathogen of durum wheat from Algeria is nested in the Fusarium burgessii species complex.</title>
        <authorList>
            <person name="Laraba I."/>
            <person name="Keddad A."/>
            <person name="Boureghda H."/>
            <person name="Abdallah N."/>
            <person name="Vaughan M.M."/>
            <person name="Proctor R.H."/>
            <person name="Busman M."/>
            <person name="O'Donnell K."/>
        </authorList>
    </citation>
    <scope>NUCLEOTIDE SEQUENCE</scope>
    <source>
        <strain evidence="2">NRRL 25174</strain>
    </source>
</reference>
<name>A0A9P5DWM4_9HYPO</name>
<comment type="caution">
    <text evidence="2">The sequence shown here is derived from an EMBL/GenBank/DDBJ whole genome shotgun (WGS) entry which is preliminary data.</text>
</comment>